<dbReference type="RefSeq" id="XP_026626456.1">
    <property type="nucleotide sequence ID" value="XM_026771402.1"/>
</dbReference>
<evidence type="ECO:0000256" key="6">
    <source>
        <dbReference type="ARBA" id="ARBA00023285"/>
    </source>
</evidence>
<accession>A0A3F3Q2I5</accession>
<keyword evidence="6" id="KW-0170">Cobalt</keyword>
<keyword evidence="3 7" id="KW-0732">Signal</keyword>
<protein>
    <submittedName>
        <fullName evidence="9">Glycoside hydrolase/deacetylase</fullName>
    </submittedName>
</protein>
<feature type="domain" description="NodB homology" evidence="8">
    <location>
        <begin position="47"/>
        <end position="220"/>
    </location>
</feature>
<evidence type="ECO:0000256" key="4">
    <source>
        <dbReference type="ARBA" id="ARBA00022801"/>
    </source>
</evidence>
<name>A0A3F3Q2I5_9EURO</name>
<dbReference type="CDD" id="cd10951">
    <property type="entry name" value="CE4_ClCDA_like"/>
    <property type="match status" value="1"/>
</dbReference>
<evidence type="ECO:0000313" key="10">
    <source>
        <dbReference type="Proteomes" id="UP000253729"/>
    </source>
</evidence>
<keyword evidence="2" id="KW-0479">Metal-binding</keyword>
<reference evidence="9 10" key="1">
    <citation type="submission" date="2018-07" db="EMBL/GenBank/DDBJ databases">
        <title>The genomes of Aspergillus section Nigri reveals drivers in fungal speciation.</title>
        <authorList>
            <consortium name="DOE Joint Genome Institute"/>
            <person name="Vesth T.C."/>
            <person name="Nybo J."/>
            <person name="Theobald S."/>
            <person name="Brandl J."/>
            <person name="Frisvad J.C."/>
            <person name="Nielsen K.F."/>
            <person name="Lyhne E.K."/>
            <person name="Kogle M.E."/>
            <person name="Kuo A."/>
            <person name="Riley R."/>
            <person name="Clum A."/>
            <person name="Nolan M."/>
            <person name="Lipzen A."/>
            <person name="Salamov A."/>
            <person name="Henrissat B."/>
            <person name="Wiebenga A."/>
            <person name="De vries R.P."/>
            <person name="Grigoriev I.V."/>
            <person name="Mortensen U.H."/>
            <person name="Andersen M.R."/>
            <person name="Baker S.E."/>
        </authorList>
    </citation>
    <scope>NUCLEOTIDE SEQUENCE [LARGE SCALE GENOMIC DNA]</scope>
    <source>
        <strain evidence="9 10">CBS 139.54b</strain>
    </source>
</reference>
<dbReference type="PANTHER" id="PTHR46471">
    <property type="entry name" value="CHITIN DEACETYLASE"/>
    <property type="match status" value="1"/>
</dbReference>
<dbReference type="Proteomes" id="UP000253729">
    <property type="component" value="Unassembled WGS sequence"/>
</dbReference>
<dbReference type="InterPro" id="IPR002509">
    <property type="entry name" value="NODB_dom"/>
</dbReference>
<evidence type="ECO:0000313" key="9">
    <source>
        <dbReference type="EMBL" id="RDH33434.1"/>
    </source>
</evidence>
<dbReference type="AlphaFoldDB" id="A0A3F3Q2I5"/>
<evidence type="ECO:0000256" key="3">
    <source>
        <dbReference type="ARBA" id="ARBA00022729"/>
    </source>
</evidence>
<dbReference type="PROSITE" id="PS51677">
    <property type="entry name" value="NODB"/>
    <property type="match status" value="1"/>
</dbReference>
<feature type="signal peptide" evidence="7">
    <location>
        <begin position="1"/>
        <end position="22"/>
    </location>
</feature>
<dbReference type="EMBL" id="KZ852046">
    <property type="protein sequence ID" value="RDH33434.1"/>
    <property type="molecule type" value="Genomic_DNA"/>
</dbReference>
<keyword evidence="4 9" id="KW-0378">Hydrolase</keyword>
<dbReference type="Gene3D" id="3.20.20.370">
    <property type="entry name" value="Glycoside hydrolase/deacetylase"/>
    <property type="match status" value="1"/>
</dbReference>
<dbReference type="GO" id="GO:0016810">
    <property type="term" value="F:hydrolase activity, acting on carbon-nitrogen (but not peptide) bonds"/>
    <property type="evidence" value="ECO:0007669"/>
    <property type="project" value="InterPro"/>
</dbReference>
<dbReference type="GO" id="GO:0005975">
    <property type="term" value="P:carbohydrate metabolic process"/>
    <property type="evidence" value="ECO:0007669"/>
    <property type="project" value="InterPro"/>
</dbReference>
<evidence type="ECO:0000259" key="8">
    <source>
        <dbReference type="PROSITE" id="PS51677"/>
    </source>
</evidence>
<evidence type="ECO:0000256" key="1">
    <source>
        <dbReference type="ARBA" id="ARBA00001941"/>
    </source>
</evidence>
<gene>
    <name evidence="9" type="ORF">BDQ94DRAFT_170075</name>
</gene>
<dbReference type="SUPFAM" id="SSF88713">
    <property type="entry name" value="Glycoside hydrolase/deacetylase"/>
    <property type="match status" value="1"/>
</dbReference>
<dbReference type="PANTHER" id="PTHR46471:SF2">
    <property type="entry name" value="CHITIN DEACETYLASE-RELATED"/>
    <property type="match status" value="1"/>
</dbReference>
<feature type="chain" id="PRO_5017690410" evidence="7">
    <location>
        <begin position="23"/>
        <end position="235"/>
    </location>
</feature>
<evidence type="ECO:0000256" key="7">
    <source>
        <dbReference type="SAM" id="SignalP"/>
    </source>
</evidence>
<evidence type="ECO:0000256" key="5">
    <source>
        <dbReference type="ARBA" id="ARBA00023277"/>
    </source>
</evidence>
<dbReference type="GO" id="GO:0046872">
    <property type="term" value="F:metal ion binding"/>
    <property type="evidence" value="ECO:0007669"/>
    <property type="project" value="UniProtKB-KW"/>
</dbReference>
<keyword evidence="10" id="KW-1185">Reference proteome</keyword>
<proteinExistence type="predicted"/>
<dbReference type="Pfam" id="PF01522">
    <property type="entry name" value="Polysacc_deac_1"/>
    <property type="match status" value="1"/>
</dbReference>
<sequence>MTKLLAITLILTILSLLPTCYSHPINETSHSSAVPYGMLITHCTVPNTIALTFDDGPSTFTPALLDLLSEYGARSTFFSAPILQRIYTEGHQIASHTFGHSFLPALDNPTIINEMNTLESLFRTFIGRVPTYMRPPFLAVDGRILALMTDLGYHVIGPSVDTKDFENNTPQLIGESVRKFVEGVQAGGTVVLAHDTHAQTVWTLTRVMLEESRRRGLIATTVADCLGEPMDFWYR</sequence>
<dbReference type="STRING" id="1341132.A0A3F3Q2I5"/>
<dbReference type="InterPro" id="IPR011330">
    <property type="entry name" value="Glyco_hydro/deAcase_b/a-brl"/>
</dbReference>
<dbReference type="GeneID" id="38139758"/>
<organism evidence="9 10">
    <name type="scientific">Aspergillus welwitschiae</name>
    <dbReference type="NCBI Taxonomy" id="1341132"/>
    <lineage>
        <taxon>Eukaryota</taxon>
        <taxon>Fungi</taxon>
        <taxon>Dikarya</taxon>
        <taxon>Ascomycota</taxon>
        <taxon>Pezizomycotina</taxon>
        <taxon>Eurotiomycetes</taxon>
        <taxon>Eurotiomycetidae</taxon>
        <taxon>Eurotiales</taxon>
        <taxon>Aspergillaceae</taxon>
        <taxon>Aspergillus</taxon>
        <taxon>Aspergillus subgen. Circumdati</taxon>
    </lineage>
</organism>
<evidence type="ECO:0000256" key="2">
    <source>
        <dbReference type="ARBA" id="ARBA00022723"/>
    </source>
</evidence>
<comment type="cofactor">
    <cofactor evidence="1">
        <name>Co(2+)</name>
        <dbReference type="ChEBI" id="CHEBI:48828"/>
    </cofactor>
</comment>
<keyword evidence="5" id="KW-0119">Carbohydrate metabolism</keyword>